<sequence length="517" mass="47827">MRRVYWSGVVVVLAGLAAAAGAGCGTLPADCPYRARCGPVDGTGGGGGTPEGCVPSKSSRAVDDACGVFVAASGDDANAGTKDAPFKTLRQAVARAQQDGATRRVYACAEEMAGAIEVPGGVAIFGGLDCAGGWAWAGETKKTEITAGEGEIPLTMRGGGGDGAVRLEDVRVTAPGIDPSNAEARGMSSIAALADDVAVEMTRCALEAGDAADGVDGEAYPEAALGGEQGNPGKEACSGEIVVPGGVKLNTCGTPDDPSDDSTGGTGGIGQLTEGGAGSPGGPDGAGGLGGLGERAQECTLGTAGAEGAAGDPGPSATGLGTLSSSGYAGVSGRAGTPGTTAQGGGGGGGAKGGSAANQCTPESAGGASGGSGGPGGCGGKGGNPGGAGGASIALISLDAELTFTDVSLKTGRGGRGGHGGPGQDGGPGGLGGPGGTVPDGVESLNAGCPGGPGGRGGNGGNGGGGLGGHSLGIAFRGAPPPAGGLTIATGEAGPGGTGNGDSGTAGVKADTLEFPR</sequence>
<dbReference type="RefSeq" id="WP_129577570.1">
    <property type="nucleotide sequence ID" value="NZ_CP012672.1"/>
</dbReference>
<evidence type="ECO:0000313" key="3">
    <source>
        <dbReference type="EMBL" id="AUX34347.1"/>
    </source>
</evidence>
<dbReference type="EMBL" id="CP012672">
    <property type="protein sequence ID" value="AUX34347.1"/>
    <property type="molecule type" value="Genomic_DNA"/>
</dbReference>
<feature type="compositionally biased region" description="Gly residues" evidence="1">
    <location>
        <begin position="493"/>
        <end position="504"/>
    </location>
</feature>
<proteinExistence type="predicted"/>
<accession>A0A4P2QV96</accession>
<evidence type="ECO:0000313" key="4">
    <source>
        <dbReference type="Proteomes" id="UP000295497"/>
    </source>
</evidence>
<evidence type="ECO:0000256" key="2">
    <source>
        <dbReference type="SAM" id="SignalP"/>
    </source>
</evidence>
<dbReference type="InterPro" id="IPR012334">
    <property type="entry name" value="Pectin_lyas_fold"/>
</dbReference>
<feature type="region of interest" description="Disordered" evidence="1">
    <location>
        <begin position="248"/>
        <end position="375"/>
    </location>
</feature>
<feature type="compositionally biased region" description="Gly residues" evidence="1">
    <location>
        <begin position="264"/>
        <end position="293"/>
    </location>
</feature>
<feature type="compositionally biased region" description="Gly residues" evidence="1">
    <location>
        <begin position="342"/>
        <end position="353"/>
    </location>
</feature>
<feature type="region of interest" description="Disordered" evidence="1">
    <location>
        <begin position="409"/>
        <end position="517"/>
    </location>
</feature>
<evidence type="ECO:0000256" key="1">
    <source>
        <dbReference type="SAM" id="MobiDB-lite"/>
    </source>
</evidence>
<gene>
    <name evidence="3" type="ORF">SOCE836_065190</name>
</gene>
<feature type="compositionally biased region" description="Low complexity" evidence="1">
    <location>
        <begin position="302"/>
        <end position="341"/>
    </location>
</feature>
<feature type="signal peptide" evidence="2">
    <location>
        <begin position="1"/>
        <end position="22"/>
    </location>
</feature>
<protein>
    <recommendedName>
        <fullName evidence="5">PGRS family protein</fullName>
    </recommendedName>
</protein>
<reference evidence="3 4" key="1">
    <citation type="submission" date="2015-09" db="EMBL/GenBank/DDBJ databases">
        <title>Sorangium comparison.</title>
        <authorList>
            <person name="Zaburannyi N."/>
            <person name="Bunk B."/>
            <person name="Overmann J."/>
            <person name="Mueller R."/>
        </authorList>
    </citation>
    <scope>NUCLEOTIDE SEQUENCE [LARGE SCALE GENOMIC DNA]</scope>
    <source>
        <strain evidence="3 4">So ce836</strain>
    </source>
</reference>
<dbReference type="InterPro" id="IPR011050">
    <property type="entry name" value="Pectin_lyase_fold/virulence"/>
</dbReference>
<dbReference type="AlphaFoldDB" id="A0A4P2QV96"/>
<organism evidence="3 4">
    <name type="scientific">Sorangium cellulosum</name>
    <name type="common">Polyangium cellulosum</name>
    <dbReference type="NCBI Taxonomy" id="56"/>
    <lineage>
        <taxon>Bacteria</taxon>
        <taxon>Pseudomonadati</taxon>
        <taxon>Myxococcota</taxon>
        <taxon>Polyangia</taxon>
        <taxon>Polyangiales</taxon>
        <taxon>Polyangiaceae</taxon>
        <taxon>Sorangium</taxon>
    </lineage>
</organism>
<name>A0A4P2QV96_SORCE</name>
<dbReference type="SUPFAM" id="SSF51126">
    <property type="entry name" value="Pectin lyase-like"/>
    <property type="match status" value="1"/>
</dbReference>
<feature type="chain" id="PRO_5020444942" description="PGRS family protein" evidence="2">
    <location>
        <begin position="23"/>
        <end position="517"/>
    </location>
</feature>
<keyword evidence="2" id="KW-0732">Signal</keyword>
<dbReference type="Gene3D" id="2.160.20.10">
    <property type="entry name" value="Single-stranded right-handed beta-helix, Pectin lyase-like"/>
    <property type="match status" value="1"/>
</dbReference>
<evidence type="ECO:0008006" key="5">
    <source>
        <dbReference type="Google" id="ProtNLM"/>
    </source>
</evidence>
<feature type="compositionally biased region" description="Gly residues" evidence="1">
    <location>
        <begin position="449"/>
        <end position="471"/>
    </location>
</feature>
<feature type="compositionally biased region" description="Gly residues" evidence="1">
    <location>
        <begin position="412"/>
        <end position="438"/>
    </location>
</feature>
<dbReference type="PROSITE" id="PS51257">
    <property type="entry name" value="PROKAR_LIPOPROTEIN"/>
    <property type="match status" value="1"/>
</dbReference>
<dbReference type="Proteomes" id="UP000295497">
    <property type="component" value="Chromosome"/>
</dbReference>